<dbReference type="KEGG" id="hse:Hsero_3218"/>
<evidence type="ECO:0000313" key="1">
    <source>
        <dbReference type="EMBL" id="ADJ64700.1"/>
    </source>
</evidence>
<sequence length="319" mass="36930">MINIITKNHGGAVHVQEHFEYIRCGLNYVGENVKYSHGIDGDPLWLEDGVNVVLECFEEGEMIVELIKLKLRFPKSKLIVVVTEMLKDGIFNSAMAPAQAEGHYSDLSYWQIRSYNFYQLIPYIDGLVLYAEALIPGYKEFGKPIFYLPLAAPPGQPLRQHFPLKDKNIDAVFSGSITLTRAELIERLRTRNYKVVALPSKTPEYIRDSYYARSKLVLGPKLGPETTLLSKWRAYYVLVNRHTHIFEQVSEQTDLDEYVYFANPRRTFVDECIDLIEHPDSFPLSRFNHFKESPELNYVDIFLKLKQFLTTSKATWFTT</sequence>
<proteinExistence type="predicted"/>
<dbReference type="AlphaFoldDB" id="D8J1D1"/>
<dbReference type="RefSeq" id="WP_013235164.1">
    <property type="nucleotide sequence ID" value="NC_014323.1"/>
</dbReference>
<name>D8J1D1_HERSS</name>
<dbReference type="EMBL" id="CP002039">
    <property type="protein sequence ID" value="ADJ64700.1"/>
    <property type="molecule type" value="Genomic_DNA"/>
</dbReference>
<keyword evidence="2" id="KW-1185">Reference proteome</keyword>
<evidence type="ECO:0008006" key="3">
    <source>
        <dbReference type="Google" id="ProtNLM"/>
    </source>
</evidence>
<evidence type="ECO:0000313" key="2">
    <source>
        <dbReference type="Proteomes" id="UP000000329"/>
    </source>
</evidence>
<reference evidence="1 2" key="1">
    <citation type="submission" date="2010-04" db="EMBL/GenBank/DDBJ databases">
        <title>The genome of Herbaspirillum seropedicae SmR1, an endophytic, nitrogen-fixing, plant-growth promoting beta-Proteobacteria.</title>
        <authorList>
            <person name="Pedrosa F.O."/>
            <person name="Monteiro R.A."/>
            <person name="Wassem R."/>
            <person name="Cruz L.M."/>
            <person name="Ayub R.A."/>
            <person name="Colauto N.B."/>
            <person name="Fernandez M.A."/>
            <person name="Fungaro M.H.P."/>
            <person name="Grisard E.C."/>
            <person name="Hungria M."/>
            <person name="Madeira H.M.F."/>
            <person name="Nodari R.O."/>
            <person name="Osaku C.A."/>
            <person name="Petzl-Erler M.L."/>
            <person name="Terenzi H."/>
            <person name="Vieira L.G.E."/>
            <person name="Almeida M.I.M."/>
            <person name="Alves L.R."/>
            <person name="Arantes O.M.N."/>
            <person name="Balsanelli E."/>
            <person name="Barcellos F.G."/>
            <person name="Baura V.A."/>
            <person name="Binde D.R."/>
            <person name="Campo R.J."/>
            <person name="Chubatsu L.S."/>
            <person name="Chueire L.M.O."/>
            <person name="Ciferri R.R."/>
            <person name="Correa L.C."/>
            <person name="da Conceicao Silva J.L."/>
            <person name="Dabul A.N.G."/>
            <person name="Dambros B.P."/>
            <person name="Faoro H."/>
            <person name="Favetti A."/>
            <person name="Friedermann G."/>
            <person name="Furlaneto M.C."/>
            <person name="Gasques L.S."/>
            <person name="Gimenes C.C.T."/>
            <person name="Gioppo N.M.R."/>
            <person name="Glienke-Blanco C."/>
            <person name="Godoy L.P."/>
            <person name="Guerra M.P."/>
            <person name="Karp S."/>
            <person name="Kava-Cordeiro V."/>
            <person name="Margarido V.P."/>
            <person name="Mathioni S.M."/>
            <person name="Menck-Soares M.A."/>
            <person name="Murace N.K."/>
            <person name="Nicolas M.F."/>
            <person name="Oliveira C.E.C."/>
            <person name="Pagnan N.A.B."/>
            <person name="Pamphile J.A."/>
            <person name="Patussi E.V."/>
            <person name="Pereira L.F.P."/>
            <person name="Pereira-Ferrari L."/>
            <person name="Pinto F.G.S."/>
            <person name="Precoma C."/>
            <person name="Prioli A.J."/>
            <person name="Prioli S.M.A.P."/>
            <person name="Raittz R.T."/>
            <person name="Ramos H.J.O."/>
            <person name="Ribeiro E.M.S.F."/>
            <person name="Rigo L.U."/>
            <person name="Rocha C.L.M.S.C."/>
            <person name="Rocha S.N."/>
            <person name="Santos K."/>
            <person name="Satori D."/>
            <person name="Silva A.G."/>
            <person name="Simao R.C.G."/>
            <person name="Soares M.A.M."/>
            <person name="Souza E.M."/>
            <person name="Steffens M.B.R."/>
            <person name="Steindel M."/>
            <person name="Tadra-Sfeir M.Z."/>
            <person name="Takahashi E.K."/>
            <person name="Torres R.A."/>
            <person name="Valle J.S."/>
            <person name="Vernal J.I."/>
            <person name="Vilas-Boas L.A."/>
            <person name="Watanabe M.A.E."/>
            <person name="Weiss V.A."/>
            <person name="Yates M.A."/>
            <person name="Souza E.M."/>
        </authorList>
    </citation>
    <scope>NUCLEOTIDE SEQUENCE [LARGE SCALE GENOMIC DNA]</scope>
    <source>
        <strain evidence="1 2">SmR1</strain>
    </source>
</reference>
<gene>
    <name evidence="1" type="ordered locus">Hsero_3218</name>
</gene>
<organism evidence="1 2">
    <name type="scientific">Herbaspirillum seropedicae (strain SmR1)</name>
    <dbReference type="NCBI Taxonomy" id="757424"/>
    <lineage>
        <taxon>Bacteria</taxon>
        <taxon>Pseudomonadati</taxon>
        <taxon>Pseudomonadota</taxon>
        <taxon>Betaproteobacteria</taxon>
        <taxon>Burkholderiales</taxon>
        <taxon>Oxalobacteraceae</taxon>
        <taxon>Herbaspirillum</taxon>
    </lineage>
</organism>
<accession>D8J1D1</accession>
<dbReference type="HOGENOM" id="CLU_870883_0_0_4"/>
<dbReference type="GeneID" id="29394028"/>
<dbReference type="Proteomes" id="UP000000329">
    <property type="component" value="Chromosome"/>
</dbReference>
<protein>
    <recommendedName>
        <fullName evidence="3">Glycosyltransferase family 1 protein</fullName>
    </recommendedName>
</protein>